<dbReference type="Proteomes" id="UP000006671">
    <property type="component" value="Unassembled WGS sequence"/>
</dbReference>
<dbReference type="RefSeq" id="XP_002670128.1">
    <property type="nucleotide sequence ID" value="XM_002670082.1"/>
</dbReference>
<reference evidence="2 3" key="1">
    <citation type="journal article" date="2010" name="Cell">
        <title>The genome of Naegleria gruberi illuminates early eukaryotic versatility.</title>
        <authorList>
            <person name="Fritz-Laylin L.K."/>
            <person name="Prochnik S.E."/>
            <person name="Ginger M.L."/>
            <person name="Dacks J.B."/>
            <person name="Carpenter M.L."/>
            <person name="Field M.C."/>
            <person name="Kuo A."/>
            <person name="Paredez A."/>
            <person name="Chapman J."/>
            <person name="Pham J."/>
            <person name="Shu S."/>
            <person name="Neupane R."/>
            <person name="Cipriano M."/>
            <person name="Mancuso J."/>
            <person name="Tu H."/>
            <person name="Salamov A."/>
            <person name="Lindquist E."/>
            <person name="Shapiro H."/>
            <person name="Lucas S."/>
            <person name="Grigoriev I.V."/>
            <person name="Cande W.Z."/>
            <person name="Fulton C."/>
            <person name="Rokhsar D.S."/>
            <person name="Dawson S.C."/>
        </authorList>
    </citation>
    <scope>NUCLEOTIDE SEQUENCE [LARGE SCALE GENOMIC DNA]</scope>
    <source>
        <strain evidence="2 3">NEG-M</strain>
    </source>
</reference>
<name>D2W0S0_NAEGR</name>
<dbReference type="OrthoDB" id="10257430at2759"/>
<protein>
    <submittedName>
        <fullName evidence="2">Predicted protein</fullName>
    </submittedName>
</protein>
<dbReference type="VEuPathDB" id="AmoebaDB:NAEGRDRAFT_74958"/>
<gene>
    <name evidence="2" type="ORF">NAEGRDRAFT_74958</name>
</gene>
<dbReference type="EMBL" id="GG738919">
    <property type="protein sequence ID" value="EFC37384.1"/>
    <property type="molecule type" value="Genomic_DNA"/>
</dbReference>
<organism evidence="3">
    <name type="scientific">Naegleria gruberi</name>
    <name type="common">Amoeba</name>
    <dbReference type="NCBI Taxonomy" id="5762"/>
    <lineage>
        <taxon>Eukaryota</taxon>
        <taxon>Discoba</taxon>
        <taxon>Heterolobosea</taxon>
        <taxon>Tetramitia</taxon>
        <taxon>Eutetramitia</taxon>
        <taxon>Vahlkampfiidae</taxon>
        <taxon>Naegleria</taxon>
    </lineage>
</organism>
<feature type="compositionally biased region" description="Polar residues" evidence="1">
    <location>
        <begin position="158"/>
        <end position="177"/>
    </location>
</feature>
<evidence type="ECO:0000313" key="2">
    <source>
        <dbReference type="EMBL" id="EFC37384.1"/>
    </source>
</evidence>
<feature type="compositionally biased region" description="Low complexity" evidence="1">
    <location>
        <begin position="108"/>
        <end position="125"/>
    </location>
</feature>
<dbReference type="eggNOG" id="ENOG502S2HC">
    <property type="taxonomic scope" value="Eukaryota"/>
</dbReference>
<dbReference type="InParanoid" id="D2W0S0"/>
<sequence length="459" mass="52180">MFFGARRQKHYQSGSEANSLDAVSKKIAEDVRKEIKDMKHPSLFSKEWVVSCDLIEKITKVVLMEREDLNFEAITAKLNKDESKKIEEDKHSETSSIAVNDEQGNDHSSTQATTSSGATSATNTSLDDIDEEQPVPKTTTVRPGTASLINNPRKKKSNIQFGSSTLHGSTFSNTQKKPPTSPSRPSTSGSSIISSSTHSSVNHKQQAITTSFSGDQTLWDRDEYCIRFIVEEGKLNMLLRILDEFKDEQAKITGGQKTMQEVLTTSDIKDETELTNKMNKFEMNLAVLMMYSFHSLESLQTLDMYQTLDLINKNMNTKTFLDNKLKLGDDVYKTTEYLVIDYLRSLFVHIEKLDESKISNLTIERKLLPKLIQFLEKTVSHMGEHEIIRCFETISAIAAAETFQTSREKYFGSDKDVKMALVKMYDTHVKKLLNNYDRKKSLRSLIDIVNRIKIEYGLD</sequence>
<dbReference type="AlphaFoldDB" id="D2W0S0"/>
<accession>D2W0S0</accession>
<feature type="compositionally biased region" description="Polar residues" evidence="1">
    <location>
        <begin position="136"/>
        <end position="150"/>
    </location>
</feature>
<dbReference type="GeneID" id="8853731"/>
<keyword evidence="3" id="KW-1185">Reference proteome</keyword>
<feature type="compositionally biased region" description="Basic and acidic residues" evidence="1">
    <location>
        <begin position="82"/>
        <end position="93"/>
    </location>
</feature>
<evidence type="ECO:0000313" key="3">
    <source>
        <dbReference type="Proteomes" id="UP000006671"/>
    </source>
</evidence>
<proteinExistence type="predicted"/>
<evidence type="ECO:0000256" key="1">
    <source>
        <dbReference type="SAM" id="MobiDB-lite"/>
    </source>
</evidence>
<feature type="region of interest" description="Disordered" evidence="1">
    <location>
        <begin position="82"/>
        <end position="205"/>
    </location>
</feature>
<feature type="compositionally biased region" description="Low complexity" evidence="1">
    <location>
        <begin position="183"/>
        <end position="200"/>
    </location>
</feature>
<dbReference type="OMA" id="WDRDEYC"/>
<dbReference type="KEGG" id="ngr:NAEGRDRAFT_74958"/>